<dbReference type="Pfam" id="PF08240">
    <property type="entry name" value="ADH_N"/>
    <property type="match status" value="1"/>
</dbReference>
<accession>C4JL24</accession>
<dbReference type="Gene3D" id="3.40.50.720">
    <property type="entry name" value="NAD(P)-binding Rossmann-like Domain"/>
    <property type="match status" value="1"/>
</dbReference>
<dbReference type="InterPro" id="IPR047109">
    <property type="entry name" value="CAD-like"/>
</dbReference>
<dbReference type="SMART" id="SM00829">
    <property type="entry name" value="PKS_ER"/>
    <property type="match status" value="1"/>
</dbReference>
<dbReference type="PANTHER" id="PTHR42683">
    <property type="entry name" value="ALDEHYDE REDUCTASE"/>
    <property type="match status" value="1"/>
</dbReference>
<comment type="similarity">
    <text evidence="5">Belongs to the zinc-containing alcohol dehydrogenase family.</text>
</comment>
<dbReference type="FunFam" id="3.40.50.720:FF:000022">
    <property type="entry name" value="Cinnamyl alcohol dehydrogenase"/>
    <property type="match status" value="1"/>
</dbReference>
<dbReference type="InterPro" id="IPR029752">
    <property type="entry name" value="D-isomer_DH_CS1"/>
</dbReference>
<comment type="cofactor">
    <cofactor evidence="1 5">
        <name>Zn(2+)</name>
        <dbReference type="ChEBI" id="CHEBI:29105"/>
    </cofactor>
</comment>
<dbReference type="CDD" id="cd05283">
    <property type="entry name" value="CAD1"/>
    <property type="match status" value="1"/>
</dbReference>
<dbReference type="PROSITE" id="PS00059">
    <property type="entry name" value="ADH_ZINC"/>
    <property type="match status" value="1"/>
</dbReference>
<evidence type="ECO:0000256" key="5">
    <source>
        <dbReference type="RuleBase" id="RU361277"/>
    </source>
</evidence>
<evidence type="ECO:0000259" key="6">
    <source>
        <dbReference type="SMART" id="SM00829"/>
    </source>
</evidence>
<dbReference type="HOGENOM" id="CLU_026673_20_2_1"/>
<keyword evidence="2 5" id="KW-0479">Metal-binding</keyword>
<dbReference type="PROSITE" id="PS00065">
    <property type="entry name" value="D_2_HYDROXYACID_DH_1"/>
    <property type="match status" value="1"/>
</dbReference>
<dbReference type="VEuPathDB" id="FungiDB:UREG_00239"/>
<dbReference type="GeneID" id="8444890"/>
<dbReference type="KEGG" id="ure:UREG_00239"/>
<evidence type="ECO:0000256" key="3">
    <source>
        <dbReference type="ARBA" id="ARBA00022833"/>
    </source>
</evidence>
<evidence type="ECO:0000256" key="2">
    <source>
        <dbReference type="ARBA" id="ARBA00022723"/>
    </source>
</evidence>
<sequence length="343" mass="37331">MTVSKDSGHEFTVFRGTKDGKIARDVTRKGELKGDEVLIRVTHSGLCGTDLHYRTAGCVLGHEGVGIVSEIGPDAAVLKRGDRVGWGYLQKSCTHCKQCINAQQVYCPDRQTFGSSNTDQGSMAYAAIWNEAFLFKVPDSMESAVAAPLMCAGATVFSLFDQFNIRPSDRVGIIGLGGLGHIAVQFSKSMGCQTVVFSGTHDKKEEALSLGANEFYATRGVKEFNDIEQIDHLIVTSSAQVEWSLYLPLLAPRGAIYPVTVAFGDFTIPYMPLLGKGLRILGSAVASLPVHQRMLDFAAQHRIRPLIELFDMNEEGIEKAMDRLADGKVRYRVVLVAPEGAQA</sequence>
<evidence type="ECO:0000256" key="4">
    <source>
        <dbReference type="ARBA" id="ARBA00023002"/>
    </source>
</evidence>
<protein>
    <recommendedName>
        <fullName evidence="6">Enoyl reductase (ER) domain-containing protein</fullName>
    </recommendedName>
</protein>
<dbReference type="Gene3D" id="3.90.180.10">
    <property type="entry name" value="Medium-chain alcohol dehydrogenases, catalytic domain"/>
    <property type="match status" value="1"/>
</dbReference>
<dbReference type="InterPro" id="IPR013149">
    <property type="entry name" value="ADH-like_C"/>
</dbReference>
<organism evidence="7 8">
    <name type="scientific">Uncinocarpus reesii (strain UAMH 1704)</name>
    <dbReference type="NCBI Taxonomy" id="336963"/>
    <lineage>
        <taxon>Eukaryota</taxon>
        <taxon>Fungi</taxon>
        <taxon>Dikarya</taxon>
        <taxon>Ascomycota</taxon>
        <taxon>Pezizomycotina</taxon>
        <taxon>Eurotiomycetes</taxon>
        <taxon>Eurotiomycetidae</taxon>
        <taxon>Onygenales</taxon>
        <taxon>Onygenaceae</taxon>
        <taxon>Uncinocarpus</taxon>
    </lineage>
</organism>
<dbReference type="InParanoid" id="C4JL24"/>
<dbReference type="InterPro" id="IPR020843">
    <property type="entry name" value="ER"/>
</dbReference>
<evidence type="ECO:0000313" key="7">
    <source>
        <dbReference type="EMBL" id="EEP75393.1"/>
    </source>
</evidence>
<dbReference type="OMA" id="FARNEHK"/>
<dbReference type="SUPFAM" id="SSF51735">
    <property type="entry name" value="NAD(P)-binding Rossmann-fold domains"/>
    <property type="match status" value="1"/>
</dbReference>
<keyword evidence="4" id="KW-0560">Oxidoreductase</keyword>
<dbReference type="InterPro" id="IPR036291">
    <property type="entry name" value="NAD(P)-bd_dom_sf"/>
</dbReference>
<dbReference type="InterPro" id="IPR013154">
    <property type="entry name" value="ADH-like_N"/>
</dbReference>
<proteinExistence type="inferred from homology"/>
<dbReference type="eggNOG" id="KOG0023">
    <property type="taxonomic scope" value="Eukaryota"/>
</dbReference>
<dbReference type="SUPFAM" id="SSF50129">
    <property type="entry name" value="GroES-like"/>
    <property type="match status" value="1"/>
</dbReference>
<reference evidence="8" key="1">
    <citation type="journal article" date="2009" name="Genome Res.">
        <title>Comparative genomic analyses of the human fungal pathogens Coccidioides and their relatives.</title>
        <authorList>
            <person name="Sharpton T.J."/>
            <person name="Stajich J.E."/>
            <person name="Rounsley S.D."/>
            <person name="Gardner M.J."/>
            <person name="Wortman J.R."/>
            <person name="Jordar V.S."/>
            <person name="Maiti R."/>
            <person name="Kodira C.D."/>
            <person name="Neafsey D.E."/>
            <person name="Zeng Q."/>
            <person name="Hung C.-Y."/>
            <person name="McMahan C."/>
            <person name="Muszewska A."/>
            <person name="Grynberg M."/>
            <person name="Mandel M.A."/>
            <person name="Kellner E.M."/>
            <person name="Barker B.M."/>
            <person name="Galgiani J.N."/>
            <person name="Orbach M.J."/>
            <person name="Kirkland T.N."/>
            <person name="Cole G.T."/>
            <person name="Henn M.R."/>
            <person name="Birren B.W."/>
            <person name="Taylor J.W."/>
        </authorList>
    </citation>
    <scope>NUCLEOTIDE SEQUENCE [LARGE SCALE GENOMIC DNA]</scope>
    <source>
        <strain evidence="8">UAMH 1704</strain>
    </source>
</reference>
<dbReference type="GO" id="GO:0016616">
    <property type="term" value="F:oxidoreductase activity, acting on the CH-OH group of donors, NAD or NADP as acceptor"/>
    <property type="evidence" value="ECO:0007669"/>
    <property type="project" value="InterPro"/>
</dbReference>
<keyword evidence="3 5" id="KW-0862">Zinc</keyword>
<dbReference type="InterPro" id="IPR011032">
    <property type="entry name" value="GroES-like_sf"/>
</dbReference>
<name>C4JL24_UNCRE</name>
<dbReference type="Proteomes" id="UP000002058">
    <property type="component" value="Unassembled WGS sequence"/>
</dbReference>
<keyword evidence="8" id="KW-1185">Reference proteome</keyword>
<dbReference type="Pfam" id="PF00107">
    <property type="entry name" value="ADH_zinc_N"/>
    <property type="match status" value="1"/>
</dbReference>
<dbReference type="EMBL" id="CH476615">
    <property type="protein sequence ID" value="EEP75393.1"/>
    <property type="molecule type" value="Genomic_DNA"/>
</dbReference>
<dbReference type="InterPro" id="IPR002328">
    <property type="entry name" value="ADH_Zn_CS"/>
</dbReference>
<dbReference type="RefSeq" id="XP_002540726.1">
    <property type="nucleotide sequence ID" value="XM_002540680.1"/>
</dbReference>
<dbReference type="STRING" id="336963.C4JL24"/>
<dbReference type="GO" id="GO:0008270">
    <property type="term" value="F:zinc ion binding"/>
    <property type="evidence" value="ECO:0007669"/>
    <property type="project" value="InterPro"/>
</dbReference>
<dbReference type="OrthoDB" id="1879366at2759"/>
<feature type="domain" description="Enoyl reductase (ER)" evidence="6">
    <location>
        <begin position="16"/>
        <end position="335"/>
    </location>
</feature>
<evidence type="ECO:0000313" key="8">
    <source>
        <dbReference type="Proteomes" id="UP000002058"/>
    </source>
</evidence>
<evidence type="ECO:0000256" key="1">
    <source>
        <dbReference type="ARBA" id="ARBA00001947"/>
    </source>
</evidence>
<gene>
    <name evidence="7" type="ORF">UREG_00239</name>
</gene>
<dbReference type="AlphaFoldDB" id="C4JL24"/>